<dbReference type="Gene3D" id="1.10.510.10">
    <property type="entry name" value="Transferase(Phosphotransferase) domain 1"/>
    <property type="match status" value="1"/>
</dbReference>
<dbReference type="RefSeq" id="XP_042918119.1">
    <property type="nucleotide sequence ID" value="XM_043068248.1"/>
</dbReference>
<evidence type="ECO:0000259" key="2">
    <source>
        <dbReference type="PROSITE" id="PS50011"/>
    </source>
</evidence>
<evidence type="ECO:0000313" key="3">
    <source>
        <dbReference type="EMBL" id="PNW74740.1"/>
    </source>
</evidence>
<dbReference type="OrthoDB" id="566626at2759"/>
<reference evidence="3 4" key="1">
    <citation type="journal article" date="2007" name="Science">
        <title>The Chlamydomonas genome reveals the evolution of key animal and plant functions.</title>
        <authorList>
            <person name="Merchant S.S."/>
            <person name="Prochnik S.E."/>
            <person name="Vallon O."/>
            <person name="Harris E.H."/>
            <person name="Karpowicz S.J."/>
            <person name="Witman G.B."/>
            <person name="Terry A."/>
            <person name="Salamov A."/>
            <person name="Fritz-Laylin L.K."/>
            <person name="Marechal-Drouard L."/>
            <person name="Marshall W.F."/>
            <person name="Qu L.H."/>
            <person name="Nelson D.R."/>
            <person name="Sanderfoot A.A."/>
            <person name="Spalding M.H."/>
            <person name="Kapitonov V.V."/>
            <person name="Ren Q."/>
            <person name="Ferris P."/>
            <person name="Lindquist E."/>
            <person name="Shapiro H."/>
            <person name="Lucas S.M."/>
            <person name="Grimwood J."/>
            <person name="Schmutz J."/>
            <person name="Cardol P."/>
            <person name="Cerutti H."/>
            <person name="Chanfreau G."/>
            <person name="Chen C.L."/>
            <person name="Cognat V."/>
            <person name="Croft M.T."/>
            <person name="Dent R."/>
            <person name="Dutcher S."/>
            <person name="Fernandez E."/>
            <person name="Fukuzawa H."/>
            <person name="Gonzalez-Ballester D."/>
            <person name="Gonzalez-Halphen D."/>
            <person name="Hallmann A."/>
            <person name="Hanikenne M."/>
            <person name="Hippler M."/>
            <person name="Inwood W."/>
            <person name="Jabbari K."/>
            <person name="Kalanon M."/>
            <person name="Kuras R."/>
            <person name="Lefebvre P.A."/>
            <person name="Lemaire S.D."/>
            <person name="Lobanov A.V."/>
            <person name="Lohr M."/>
            <person name="Manuell A."/>
            <person name="Meier I."/>
            <person name="Mets L."/>
            <person name="Mittag M."/>
            <person name="Mittelmeier T."/>
            <person name="Moroney J.V."/>
            <person name="Moseley J."/>
            <person name="Napoli C."/>
            <person name="Nedelcu A.M."/>
            <person name="Niyogi K."/>
            <person name="Novoselov S.V."/>
            <person name="Paulsen I.T."/>
            <person name="Pazour G."/>
            <person name="Purton S."/>
            <person name="Ral J.P."/>
            <person name="Riano-Pachon D.M."/>
            <person name="Riekhof W."/>
            <person name="Rymarquis L."/>
            <person name="Schroda M."/>
            <person name="Stern D."/>
            <person name="Umen J."/>
            <person name="Willows R."/>
            <person name="Wilson N."/>
            <person name="Zimmer S.L."/>
            <person name="Allmer J."/>
            <person name="Balk J."/>
            <person name="Bisova K."/>
            <person name="Chen C.J."/>
            <person name="Elias M."/>
            <person name="Gendler K."/>
            <person name="Hauser C."/>
            <person name="Lamb M.R."/>
            <person name="Ledford H."/>
            <person name="Long J.C."/>
            <person name="Minagawa J."/>
            <person name="Page M.D."/>
            <person name="Pan J."/>
            <person name="Pootakham W."/>
            <person name="Roje S."/>
            <person name="Rose A."/>
            <person name="Stahlberg E."/>
            <person name="Terauchi A.M."/>
            <person name="Yang P."/>
            <person name="Ball S."/>
            <person name="Bowler C."/>
            <person name="Dieckmann C.L."/>
            <person name="Gladyshev V.N."/>
            <person name="Green P."/>
            <person name="Jorgensen R."/>
            <person name="Mayfield S."/>
            <person name="Mueller-Roeber B."/>
            <person name="Rajamani S."/>
            <person name="Sayre R.T."/>
            <person name="Brokstein P."/>
            <person name="Dubchak I."/>
            <person name="Goodstein D."/>
            <person name="Hornick L."/>
            <person name="Huang Y.W."/>
            <person name="Jhaveri J."/>
            <person name="Luo Y."/>
            <person name="Martinez D."/>
            <person name="Ngau W.C."/>
            <person name="Otillar B."/>
            <person name="Poliakov A."/>
            <person name="Porter A."/>
            <person name="Szajkowski L."/>
            <person name="Werner G."/>
            <person name="Zhou K."/>
            <person name="Grigoriev I.V."/>
            <person name="Rokhsar D.S."/>
            <person name="Grossman A.R."/>
        </authorList>
    </citation>
    <scope>NUCLEOTIDE SEQUENCE [LARGE SCALE GENOMIC DNA]</scope>
    <source>
        <strain evidence="4">CC-503</strain>
    </source>
</reference>
<accession>A0A2K3D2I2</accession>
<keyword evidence="1" id="KW-0175">Coiled coil</keyword>
<gene>
    <name evidence="3" type="ORF">CHLRE_12g512050v5</name>
</gene>
<protein>
    <recommendedName>
        <fullName evidence="2">Protein kinase domain-containing protein</fullName>
    </recommendedName>
</protein>
<dbReference type="GO" id="GO:0005524">
    <property type="term" value="F:ATP binding"/>
    <property type="evidence" value="ECO:0007669"/>
    <property type="project" value="InterPro"/>
</dbReference>
<dbReference type="KEGG" id="cre:CHLRE_12g512050v5"/>
<feature type="coiled-coil region" evidence="1">
    <location>
        <begin position="5"/>
        <end position="56"/>
    </location>
</feature>
<dbReference type="PROSITE" id="PS50011">
    <property type="entry name" value="PROTEIN_KINASE_DOM"/>
    <property type="match status" value="1"/>
</dbReference>
<dbReference type="PaxDb" id="3055-EDP05519"/>
<dbReference type="InterPro" id="IPR011009">
    <property type="entry name" value="Kinase-like_dom_sf"/>
</dbReference>
<dbReference type="InParanoid" id="A0A2K3D2I2"/>
<dbReference type="GeneID" id="5716599"/>
<dbReference type="SUPFAM" id="SSF56112">
    <property type="entry name" value="Protein kinase-like (PK-like)"/>
    <property type="match status" value="1"/>
</dbReference>
<dbReference type="EMBL" id="CM008973">
    <property type="protein sequence ID" value="PNW74740.1"/>
    <property type="molecule type" value="Genomic_DNA"/>
</dbReference>
<evidence type="ECO:0000256" key="1">
    <source>
        <dbReference type="SAM" id="Coils"/>
    </source>
</evidence>
<name>A0A2K3D2I2_CHLRE</name>
<dbReference type="Proteomes" id="UP000006906">
    <property type="component" value="Chromosome 12"/>
</dbReference>
<dbReference type="Gramene" id="PNW74740">
    <property type="protein sequence ID" value="PNW74740"/>
    <property type="gene ID" value="CHLRE_12g512050v5"/>
</dbReference>
<dbReference type="InterPro" id="IPR000719">
    <property type="entry name" value="Prot_kinase_dom"/>
</dbReference>
<evidence type="ECO:0000313" key="4">
    <source>
        <dbReference type="Proteomes" id="UP000006906"/>
    </source>
</evidence>
<feature type="domain" description="Protein kinase" evidence="2">
    <location>
        <begin position="285"/>
        <end position="617"/>
    </location>
</feature>
<dbReference type="ExpressionAtlas" id="A0A2K3D2I2">
    <property type="expression patterns" value="baseline"/>
</dbReference>
<dbReference type="AlphaFoldDB" id="A0A2K3D2I2"/>
<proteinExistence type="predicted"/>
<keyword evidence="4" id="KW-1185">Reference proteome</keyword>
<sequence length="617" mass="67034">MANDLERVRIDISRYEDRCAKLENVLLSPELRPELREKLETQLNLLLGNLVEFRKKENLKEAQELQDRSAAAAAAGPGPASLGAGDAAAGLGSHSAAAAAAVACPGPETVAAPGLGTAAAPGSGTAAISAPFSSADATARFLRSIMLPTAAPGASELRQLFQNLLKHKDNQPVKLPVHAWVYDVVGLADGSMLDLLEPEAQSQAWALSVLVSSALHPSAQLHDDLGDELSVAGRVDELFGRVLSLMARYMGGGPLKRKRNCTEQSLTAHLKRPNFMVLLRNALLFKGEDKPASGTLGSAKEDLLTKVQGWSSAYHGQIEYLLCYACAGDKFELLYLLRDDDTKLYHLLSSDTYTPRGKITVIQAAILVYGIISQQQHQLPADAQLMNSLPRGYGSVLLQPHSVVKTMEWTRHLNQGGMQLDDLQQLYTAVRGSSYVIHASEGPAVMRGSYRVTLEPRGQPLQDSWCPDSSEELALAIRCILMGVQAIHAAHFGHTDLRWPNIIKLTRGAFRVIDLELAVPLDSLQRHRKEDVDMPAVWEGGAALVDGRFTAASDLYLVGRMLQRMLSKMPPWDPALEGARQLAEGLVSKAFSMEQALQHVWLRLPLGELRTTVLGVV</sequence>
<dbReference type="GO" id="GO:0004672">
    <property type="term" value="F:protein kinase activity"/>
    <property type="evidence" value="ECO:0007669"/>
    <property type="project" value="InterPro"/>
</dbReference>
<organism evidence="3 4">
    <name type="scientific">Chlamydomonas reinhardtii</name>
    <name type="common">Chlamydomonas smithii</name>
    <dbReference type="NCBI Taxonomy" id="3055"/>
    <lineage>
        <taxon>Eukaryota</taxon>
        <taxon>Viridiplantae</taxon>
        <taxon>Chlorophyta</taxon>
        <taxon>core chlorophytes</taxon>
        <taxon>Chlorophyceae</taxon>
        <taxon>CS clade</taxon>
        <taxon>Chlamydomonadales</taxon>
        <taxon>Chlamydomonadaceae</taxon>
        <taxon>Chlamydomonas</taxon>
    </lineage>
</organism>